<dbReference type="InterPro" id="IPR011079">
    <property type="entry name" value="Ala_racemase_C"/>
</dbReference>
<feature type="active site" description="Proton acceptor; specific for L-alanine" evidence="7">
    <location>
        <position position="269"/>
    </location>
</feature>
<dbReference type="PANTHER" id="PTHR30511">
    <property type="entry name" value="ALANINE RACEMASE"/>
    <property type="match status" value="1"/>
</dbReference>
<comment type="catalytic activity">
    <reaction evidence="1 7">
        <text>L-alanine = D-alanine</text>
        <dbReference type="Rhea" id="RHEA:20249"/>
        <dbReference type="ChEBI" id="CHEBI:57416"/>
        <dbReference type="ChEBI" id="CHEBI:57972"/>
        <dbReference type="EC" id="5.1.1.1"/>
    </reaction>
</comment>
<dbReference type="InterPro" id="IPR001608">
    <property type="entry name" value="Ala_racemase_N"/>
</dbReference>
<dbReference type="UniPathway" id="UPA00042">
    <property type="reaction ID" value="UER00497"/>
</dbReference>
<dbReference type="SMART" id="SM01005">
    <property type="entry name" value="Ala_racemase_C"/>
    <property type="match status" value="1"/>
</dbReference>
<dbReference type="HAMAP" id="MF_01201">
    <property type="entry name" value="Ala_racemase"/>
    <property type="match status" value="1"/>
</dbReference>
<comment type="similarity">
    <text evidence="3 7">Belongs to the alanine racemase family.</text>
</comment>
<reference evidence="11 12" key="1">
    <citation type="submission" date="2019-06" db="EMBL/GenBank/DDBJ databases">
        <authorList>
            <person name="Li M."/>
        </authorList>
    </citation>
    <scope>NUCLEOTIDE SEQUENCE [LARGE SCALE GENOMIC DNA]</scope>
    <source>
        <strain evidence="11 12">BGMRC6574</strain>
    </source>
</reference>
<keyword evidence="5 7" id="KW-0663">Pyridoxal phosphate</keyword>
<evidence type="ECO:0000256" key="9">
    <source>
        <dbReference type="PIRSR" id="PIRSR600821-52"/>
    </source>
</evidence>
<dbReference type="Gene3D" id="3.20.20.10">
    <property type="entry name" value="Alanine racemase"/>
    <property type="match status" value="1"/>
</dbReference>
<evidence type="ECO:0000256" key="5">
    <source>
        <dbReference type="ARBA" id="ARBA00022898"/>
    </source>
</evidence>
<comment type="cofactor">
    <cofactor evidence="2 7 8">
        <name>pyridoxal 5'-phosphate</name>
        <dbReference type="ChEBI" id="CHEBI:597326"/>
    </cofactor>
</comment>
<dbReference type="PROSITE" id="PS00395">
    <property type="entry name" value="ALANINE_RACEMASE"/>
    <property type="match status" value="1"/>
</dbReference>
<dbReference type="SUPFAM" id="SSF50621">
    <property type="entry name" value="Alanine racemase C-terminal domain-like"/>
    <property type="match status" value="1"/>
</dbReference>
<organism evidence="11 12">
    <name type="scientific">Pararhizobium mangrovi</name>
    <dbReference type="NCBI Taxonomy" id="2590452"/>
    <lineage>
        <taxon>Bacteria</taxon>
        <taxon>Pseudomonadati</taxon>
        <taxon>Pseudomonadota</taxon>
        <taxon>Alphaproteobacteria</taxon>
        <taxon>Hyphomicrobiales</taxon>
        <taxon>Rhizobiaceae</taxon>
        <taxon>Rhizobium/Agrobacterium group</taxon>
        <taxon>Pararhizobium</taxon>
    </lineage>
</organism>
<comment type="function">
    <text evidence="7">Catalyzes the interconversion of L-alanine and D-alanine. May also act on other amino acids.</text>
</comment>
<dbReference type="RefSeq" id="WP_141165388.1">
    <property type="nucleotide sequence ID" value="NZ_VHLH01000002.1"/>
</dbReference>
<evidence type="ECO:0000256" key="6">
    <source>
        <dbReference type="ARBA" id="ARBA00023235"/>
    </source>
</evidence>
<protein>
    <recommendedName>
        <fullName evidence="4 7">Alanine racemase</fullName>
        <ecNumber evidence="4 7">5.1.1.1</ecNumber>
    </recommendedName>
</protein>
<feature type="domain" description="Alanine racemase C-terminal" evidence="10">
    <location>
        <begin position="248"/>
        <end position="384"/>
    </location>
</feature>
<dbReference type="PRINTS" id="PR00992">
    <property type="entry name" value="ALARACEMASE"/>
</dbReference>
<gene>
    <name evidence="11" type="primary">alr</name>
    <name evidence="11" type="ORF">FJU11_02260</name>
</gene>
<feature type="binding site" evidence="7 9">
    <location>
        <position position="147"/>
    </location>
    <ligand>
        <name>substrate</name>
    </ligand>
</feature>
<dbReference type="GO" id="GO:0008784">
    <property type="term" value="F:alanine racemase activity"/>
    <property type="evidence" value="ECO:0007669"/>
    <property type="project" value="UniProtKB-UniRule"/>
</dbReference>
<evidence type="ECO:0000259" key="10">
    <source>
        <dbReference type="SMART" id="SM01005"/>
    </source>
</evidence>
<dbReference type="CDD" id="cd00430">
    <property type="entry name" value="PLPDE_III_AR"/>
    <property type="match status" value="1"/>
</dbReference>
<evidence type="ECO:0000256" key="3">
    <source>
        <dbReference type="ARBA" id="ARBA00007880"/>
    </source>
</evidence>
<comment type="caution">
    <text evidence="11">The sequence shown here is derived from an EMBL/GenBank/DDBJ whole genome shotgun (WGS) entry which is preliminary data.</text>
</comment>
<name>A0A506UC68_9HYPH</name>
<accession>A0A506UC68</accession>
<keyword evidence="6 7" id="KW-0413">Isomerase</keyword>
<evidence type="ECO:0000256" key="4">
    <source>
        <dbReference type="ARBA" id="ARBA00013089"/>
    </source>
</evidence>
<dbReference type="EC" id="5.1.1.1" evidence="4 7"/>
<evidence type="ECO:0000313" key="11">
    <source>
        <dbReference type="EMBL" id="TPW32032.1"/>
    </source>
</evidence>
<proteinExistence type="inferred from homology"/>
<comment type="pathway">
    <text evidence="7">Amino-acid biosynthesis; D-alanine biosynthesis; D-alanine from L-alanine: step 1/1.</text>
</comment>
<dbReference type="OrthoDB" id="9813814at2"/>
<dbReference type="Proteomes" id="UP000320314">
    <property type="component" value="Unassembled WGS sequence"/>
</dbReference>
<dbReference type="Pfam" id="PF00842">
    <property type="entry name" value="Ala_racemase_C"/>
    <property type="match status" value="1"/>
</dbReference>
<dbReference type="AlphaFoldDB" id="A0A506UC68"/>
<dbReference type="InterPro" id="IPR009006">
    <property type="entry name" value="Ala_racemase/Decarboxylase_C"/>
</dbReference>
<sequence>MRASGFPDLPREAFEAAAGARLTVDLSALRANWRMLADRAPGAETAAVVKADAYGIGIANAVPALVAEGCRTFFVAMADEGLRVRAAAPDARIFVLNGFFAGSAALYRAGDLIPVAGCRADIEAWCAETDRTNPPAFAIQVDTGMNRAGLSPAEALAYADAMRAGEAPKPTMVMTHLACADDPDNPKNAEQLAAFRTVREAFAGIEASMANSGGVLNGPAYHFDLTRPGIALYGGEAVETIANPMRPVVTLEGRITSLRHAKAGETVSYGATWTLERDSLLATCSLGYADGFVRAASGSGVPLREAVPQGTRGFVNDTHVPLVGRVTMDLTIFDVTDCVTPPRAGEHIEFFGAHVALDDVARAAGTIGYELLTGLSQRYHRRVMTGRPPEPTG</sequence>
<dbReference type="InterPro" id="IPR000821">
    <property type="entry name" value="Ala_racemase"/>
</dbReference>
<dbReference type="SUPFAM" id="SSF51419">
    <property type="entry name" value="PLP-binding barrel"/>
    <property type="match status" value="1"/>
</dbReference>
<evidence type="ECO:0000256" key="8">
    <source>
        <dbReference type="PIRSR" id="PIRSR600821-50"/>
    </source>
</evidence>
<dbReference type="InterPro" id="IPR020622">
    <property type="entry name" value="Ala_racemase_pyridoxalP-BS"/>
</dbReference>
<evidence type="ECO:0000256" key="1">
    <source>
        <dbReference type="ARBA" id="ARBA00000316"/>
    </source>
</evidence>
<dbReference type="Pfam" id="PF01168">
    <property type="entry name" value="Ala_racemase_N"/>
    <property type="match status" value="1"/>
</dbReference>
<dbReference type="EMBL" id="VHLH01000002">
    <property type="protein sequence ID" value="TPW32032.1"/>
    <property type="molecule type" value="Genomic_DNA"/>
</dbReference>
<evidence type="ECO:0000313" key="12">
    <source>
        <dbReference type="Proteomes" id="UP000320314"/>
    </source>
</evidence>
<dbReference type="GO" id="GO:0030632">
    <property type="term" value="P:D-alanine biosynthetic process"/>
    <property type="evidence" value="ECO:0007669"/>
    <property type="project" value="UniProtKB-UniRule"/>
</dbReference>
<dbReference type="InterPro" id="IPR029066">
    <property type="entry name" value="PLP-binding_barrel"/>
</dbReference>
<feature type="binding site" evidence="7 9">
    <location>
        <position position="328"/>
    </location>
    <ligand>
        <name>substrate</name>
    </ligand>
</feature>
<evidence type="ECO:0000256" key="7">
    <source>
        <dbReference type="HAMAP-Rule" id="MF_01201"/>
    </source>
</evidence>
<dbReference type="Gene3D" id="2.40.37.10">
    <property type="entry name" value="Lyase, Ornithine Decarboxylase, Chain A, domain 1"/>
    <property type="match status" value="1"/>
</dbReference>
<evidence type="ECO:0000256" key="2">
    <source>
        <dbReference type="ARBA" id="ARBA00001933"/>
    </source>
</evidence>
<feature type="modified residue" description="N6-(pyridoxal phosphate)lysine" evidence="7 8">
    <location>
        <position position="50"/>
    </location>
</feature>
<dbReference type="PANTHER" id="PTHR30511:SF0">
    <property type="entry name" value="ALANINE RACEMASE, CATABOLIC-RELATED"/>
    <property type="match status" value="1"/>
</dbReference>
<dbReference type="GO" id="GO:0005829">
    <property type="term" value="C:cytosol"/>
    <property type="evidence" value="ECO:0007669"/>
    <property type="project" value="TreeGrafter"/>
</dbReference>
<dbReference type="NCBIfam" id="TIGR00492">
    <property type="entry name" value="alr"/>
    <property type="match status" value="1"/>
</dbReference>
<feature type="active site" description="Proton acceptor; specific for D-alanine" evidence="7">
    <location>
        <position position="50"/>
    </location>
</feature>
<keyword evidence="12" id="KW-1185">Reference proteome</keyword>
<dbReference type="GO" id="GO:0030170">
    <property type="term" value="F:pyridoxal phosphate binding"/>
    <property type="evidence" value="ECO:0007669"/>
    <property type="project" value="UniProtKB-UniRule"/>
</dbReference>